<comment type="caution">
    <text evidence="1">The sequence shown here is derived from an EMBL/GenBank/DDBJ whole genome shotgun (WGS) entry which is preliminary data.</text>
</comment>
<dbReference type="EMBL" id="BAABBN010000004">
    <property type="protein sequence ID" value="GAA3912009.1"/>
    <property type="molecule type" value="Genomic_DNA"/>
</dbReference>
<name>A0ABP7M4N9_9GAMM</name>
<gene>
    <name evidence="1" type="ORF">GCM10022277_03370</name>
</gene>
<evidence type="ECO:0008006" key="3">
    <source>
        <dbReference type="Google" id="ProtNLM"/>
    </source>
</evidence>
<reference evidence="2" key="1">
    <citation type="journal article" date="2019" name="Int. J. Syst. Evol. Microbiol.">
        <title>The Global Catalogue of Microorganisms (GCM) 10K type strain sequencing project: providing services to taxonomists for standard genome sequencing and annotation.</title>
        <authorList>
            <consortium name="The Broad Institute Genomics Platform"/>
            <consortium name="The Broad Institute Genome Sequencing Center for Infectious Disease"/>
            <person name="Wu L."/>
            <person name="Ma J."/>
        </authorList>
    </citation>
    <scope>NUCLEOTIDE SEQUENCE [LARGE SCALE GENOMIC DNA]</scope>
    <source>
        <strain evidence="2">JCM 17551</strain>
    </source>
</reference>
<accession>A0ABP7M4N9</accession>
<organism evidence="1 2">
    <name type="scientific">Litoribacillus peritrichatus</name>
    <dbReference type="NCBI Taxonomy" id="718191"/>
    <lineage>
        <taxon>Bacteria</taxon>
        <taxon>Pseudomonadati</taxon>
        <taxon>Pseudomonadota</taxon>
        <taxon>Gammaproteobacteria</taxon>
        <taxon>Oceanospirillales</taxon>
        <taxon>Oceanospirillaceae</taxon>
        <taxon>Litoribacillus</taxon>
    </lineage>
</organism>
<evidence type="ECO:0000313" key="2">
    <source>
        <dbReference type="Proteomes" id="UP001501565"/>
    </source>
</evidence>
<dbReference type="Proteomes" id="UP001501565">
    <property type="component" value="Unassembled WGS sequence"/>
</dbReference>
<evidence type="ECO:0000313" key="1">
    <source>
        <dbReference type="EMBL" id="GAA3912009.1"/>
    </source>
</evidence>
<dbReference type="RefSeq" id="WP_344794822.1">
    <property type="nucleotide sequence ID" value="NZ_BAABBN010000004.1"/>
</dbReference>
<keyword evidence="2" id="KW-1185">Reference proteome</keyword>
<sequence length="65" mass="7523">MGQVIEFKKPNQKQKTKEKAKGKTLCINGFHKWAVDKSKQFDVKSGKLVTVYRCERCNEVKVKAH</sequence>
<proteinExistence type="predicted"/>
<protein>
    <recommendedName>
        <fullName evidence="3">ABC transporter permease</fullName>
    </recommendedName>
</protein>